<dbReference type="InterPro" id="IPR027405">
    <property type="entry name" value="YidB-like"/>
</dbReference>
<keyword evidence="2" id="KW-1185">Reference proteome</keyword>
<reference evidence="1" key="1">
    <citation type="submission" date="2020-11" db="EMBL/GenBank/DDBJ databases">
        <title>Bacterial whole genome sequence for Caenimonas sp. DR4.4.</title>
        <authorList>
            <person name="Le V."/>
            <person name="Ko S.-R."/>
            <person name="Ahn C.-Y."/>
            <person name="Oh H.-M."/>
        </authorList>
    </citation>
    <scope>NUCLEOTIDE SEQUENCE</scope>
    <source>
        <strain evidence="1">DR4.4</strain>
    </source>
</reference>
<dbReference type="AlphaFoldDB" id="A0A931H186"/>
<evidence type="ECO:0000313" key="1">
    <source>
        <dbReference type="EMBL" id="MBG9386670.1"/>
    </source>
</evidence>
<dbReference type="Proteomes" id="UP000651050">
    <property type="component" value="Unassembled WGS sequence"/>
</dbReference>
<dbReference type="SUPFAM" id="SSF140804">
    <property type="entry name" value="YidB-like"/>
    <property type="match status" value="1"/>
</dbReference>
<evidence type="ECO:0000313" key="2">
    <source>
        <dbReference type="Proteomes" id="UP000651050"/>
    </source>
</evidence>
<dbReference type="RefSeq" id="WP_196984640.1">
    <property type="nucleotide sequence ID" value="NZ_JADWYS010000001.1"/>
</dbReference>
<dbReference type="Pfam" id="PF20159">
    <property type="entry name" value="YidB"/>
    <property type="match status" value="1"/>
</dbReference>
<sequence>MSSDFLSQILGSVLGRGAGAQGMPGGLGGLGGGGLGGVLGSVLGGGRGQQDDRGIQRGGFGGKGAIIAMLLPLAMQWVQRNGGLGAVLQKFRQKGYSQQASSWVSTGDNEPLDAQAVTDVMGSNELSQLARQLGVSEDEVAGGMAQIMPQVVDHLTPSGEVPQDADDVLGAGLASIDQMFGRRG</sequence>
<protein>
    <submittedName>
        <fullName evidence="1">DUF937 domain-containing protein</fullName>
    </submittedName>
</protein>
<dbReference type="Gene3D" id="1.10.10.690">
    <property type="entry name" value="YidB-like"/>
    <property type="match status" value="1"/>
</dbReference>
<organism evidence="1 2">
    <name type="scientific">Caenimonas aquaedulcis</name>
    <dbReference type="NCBI Taxonomy" id="2793270"/>
    <lineage>
        <taxon>Bacteria</taxon>
        <taxon>Pseudomonadati</taxon>
        <taxon>Pseudomonadota</taxon>
        <taxon>Betaproteobacteria</taxon>
        <taxon>Burkholderiales</taxon>
        <taxon>Comamonadaceae</taxon>
        <taxon>Caenimonas</taxon>
    </lineage>
</organism>
<comment type="caution">
    <text evidence="1">The sequence shown here is derived from an EMBL/GenBank/DDBJ whole genome shotgun (WGS) entry which is preliminary data.</text>
</comment>
<dbReference type="EMBL" id="JADWYS010000001">
    <property type="protein sequence ID" value="MBG9386670.1"/>
    <property type="molecule type" value="Genomic_DNA"/>
</dbReference>
<gene>
    <name evidence="1" type="ORF">I5803_01415</name>
</gene>
<dbReference type="InterPro" id="IPR045372">
    <property type="entry name" value="YidB"/>
</dbReference>
<accession>A0A931H186</accession>
<proteinExistence type="predicted"/>
<name>A0A931H186_9BURK</name>